<dbReference type="Pfam" id="PF01614">
    <property type="entry name" value="IclR_C"/>
    <property type="match status" value="1"/>
</dbReference>
<dbReference type="Proteomes" id="UP000267418">
    <property type="component" value="Unassembled WGS sequence"/>
</dbReference>
<dbReference type="InterPro" id="IPR029016">
    <property type="entry name" value="GAF-like_dom_sf"/>
</dbReference>
<dbReference type="SUPFAM" id="SSF46785">
    <property type="entry name" value="Winged helix' DNA-binding domain"/>
    <property type="match status" value="1"/>
</dbReference>
<dbReference type="GO" id="GO:0003677">
    <property type="term" value="F:DNA binding"/>
    <property type="evidence" value="ECO:0007669"/>
    <property type="project" value="UniProtKB-KW"/>
</dbReference>
<dbReference type="Gene3D" id="1.10.10.10">
    <property type="entry name" value="Winged helix-like DNA-binding domain superfamily/Winged helix DNA-binding domain"/>
    <property type="match status" value="1"/>
</dbReference>
<dbReference type="AlphaFoldDB" id="A0A3S0GZI2"/>
<feature type="domain" description="IclR-ED" evidence="5">
    <location>
        <begin position="67"/>
        <end position="250"/>
    </location>
</feature>
<dbReference type="GO" id="GO:0003700">
    <property type="term" value="F:DNA-binding transcription factor activity"/>
    <property type="evidence" value="ECO:0007669"/>
    <property type="project" value="TreeGrafter"/>
</dbReference>
<dbReference type="OrthoDB" id="13103at2"/>
<dbReference type="Gene3D" id="3.30.450.40">
    <property type="match status" value="1"/>
</dbReference>
<dbReference type="SUPFAM" id="SSF55781">
    <property type="entry name" value="GAF domain-like"/>
    <property type="match status" value="1"/>
</dbReference>
<dbReference type="EMBL" id="RXOE01000005">
    <property type="protein sequence ID" value="RTQ32976.1"/>
    <property type="molecule type" value="Genomic_DNA"/>
</dbReference>
<dbReference type="InterPro" id="IPR014757">
    <property type="entry name" value="Tscrpt_reg_IclR_C"/>
</dbReference>
<evidence type="ECO:0000256" key="3">
    <source>
        <dbReference type="ARBA" id="ARBA00023163"/>
    </source>
</evidence>
<dbReference type="InterPro" id="IPR036388">
    <property type="entry name" value="WH-like_DNA-bd_sf"/>
</dbReference>
<sequence>MTANQSLSRGLAFLDAINDSNQPLGIREVARMLDISPSIAQRLANSLIEAGYLQQVQETRKYRLGVRALALGSTMVRSDALYATASQELGFLAEHHQLNGYLGVVQQDAVVYLHTVQSHGAIAIRAEAGQRVLPHATALGKALLSELASDRAVAVLGVAPFTARTKHTITSARALQKELEEIRKRGYSIADEENEIGVVSIGTPIRNKDGLVVAAISVAFLKAQRGPKEWPEIADLVMRAGQRCSAAIGYAADAAHAAYESHAESSTPRKHSTH</sequence>
<organism evidence="6 7">
    <name type="scientific">Variovorax gossypii</name>
    <dbReference type="NCBI Taxonomy" id="1679495"/>
    <lineage>
        <taxon>Bacteria</taxon>
        <taxon>Pseudomonadati</taxon>
        <taxon>Pseudomonadota</taxon>
        <taxon>Betaproteobacteria</taxon>
        <taxon>Burkholderiales</taxon>
        <taxon>Comamonadaceae</taxon>
        <taxon>Variovorax</taxon>
    </lineage>
</organism>
<evidence type="ECO:0000313" key="7">
    <source>
        <dbReference type="Proteomes" id="UP000267418"/>
    </source>
</evidence>
<dbReference type="PROSITE" id="PS51078">
    <property type="entry name" value="ICLR_ED"/>
    <property type="match status" value="1"/>
</dbReference>
<dbReference type="InterPro" id="IPR005471">
    <property type="entry name" value="Tscrpt_reg_IclR_N"/>
</dbReference>
<keyword evidence="1" id="KW-0805">Transcription regulation</keyword>
<dbReference type="Pfam" id="PF09339">
    <property type="entry name" value="HTH_IclR"/>
    <property type="match status" value="1"/>
</dbReference>
<reference evidence="6 7" key="1">
    <citation type="submission" date="2018-12" db="EMBL/GenBank/DDBJ databases">
        <title>The genome of Variovorax gossypii DSM 100435.</title>
        <authorList>
            <person name="Gao J."/>
            <person name="Sun J."/>
        </authorList>
    </citation>
    <scope>NUCLEOTIDE SEQUENCE [LARGE SCALE GENOMIC DNA]</scope>
    <source>
        <strain evidence="6 7">DSM 100435</strain>
    </source>
</reference>
<keyword evidence="2" id="KW-0238">DNA-binding</keyword>
<dbReference type="InterPro" id="IPR050707">
    <property type="entry name" value="HTH_MetabolicPath_Reg"/>
</dbReference>
<keyword evidence="3" id="KW-0804">Transcription</keyword>
<evidence type="ECO:0000313" key="6">
    <source>
        <dbReference type="EMBL" id="RTQ32976.1"/>
    </source>
</evidence>
<gene>
    <name evidence="6" type="ORF">EJP69_19980</name>
</gene>
<evidence type="ECO:0000256" key="1">
    <source>
        <dbReference type="ARBA" id="ARBA00023015"/>
    </source>
</evidence>
<dbReference type="PANTHER" id="PTHR30136">
    <property type="entry name" value="HELIX-TURN-HELIX TRANSCRIPTIONAL REGULATOR, ICLR FAMILY"/>
    <property type="match status" value="1"/>
</dbReference>
<evidence type="ECO:0000259" key="4">
    <source>
        <dbReference type="PROSITE" id="PS51077"/>
    </source>
</evidence>
<protein>
    <submittedName>
        <fullName evidence="6">IclR family transcriptional regulator</fullName>
    </submittedName>
</protein>
<dbReference type="GO" id="GO:0045892">
    <property type="term" value="P:negative regulation of DNA-templated transcription"/>
    <property type="evidence" value="ECO:0007669"/>
    <property type="project" value="TreeGrafter"/>
</dbReference>
<dbReference type="PANTHER" id="PTHR30136:SF24">
    <property type="entry name" value="HTH-TYPE TRANSCRIPTIONAL REPRESSOR ALLR"/>
    <property type="match status" value="1"/>
</dbReference>
<comment type="caution">
    <text evidence="6">The sequence shown here is derived from an EMBL/GenBank/DDBJ whole genome shotgun (WGS) entry which is preliminary data.</text>
</comment>
<keyword evidence="7" id="KW-1185">Reference proteome</keyword>
<evidence type="ECO:0000256" key="2">
    <source>
        <dbReference type="ARBA" id="ARBA00023125"/>
    </source>
</evidence>
<dbReference type="SMART" id="SM00346">
    <property type="entry name" value="HTH_ICLR"/>
    <property type="match status" value="1"/>
</dbReference>
<dbReference type="RefSeq" id="WP_126472231.1">
    <property type="nucleotide sequence ID" value="NZ_RXOE01000005.1"/>
</dbReference>
<evidence type="ECO:0000259" key="5">
    <source>
        <dbReference type="PROSITE" id="PS51078"/>
    </source>
</evidence>
<accession>A0A3S0GZI2</accession>
<name>A0A3S0GZI2_9BURK</name>
<proteinExistence type="predicted"/>
<dbReference type="InterPro" id="IPR036390">
    <property type="entry name" value="WH_DNA-bd_sf"/>
</dbReference>
<dbReference type="PROSITE" id="PS51077">
    <property type="entry name" value="HTH_ICLR"/>
    <property type="match status" value="1"/>
</dbReference>
<feature type="domain" description="HTH iclR-type" evidence="4">
    <location>
        <begin position="4"/>
        <end position="66"/>
    </location>
</feature>